<comment type="caution">
    <text evidence="1">The sequence shown here is derived from an EMBL/GenBank/DDBJ whole genome shotgun (WGS) entry which is preliminary data.</text>
</comment>
<accession>A0A8K0CPS5</accession>
<protein>
    <submittedName>
        <fullName evidence="1">Uncharacterized protein</fullName>
    </submittedName>
</protein>
<gene>
    <name evidence="1" type="ORF">ILUMI_16697</name>
</gene>
<keyword evidence="2" id="KW-1185">Reference proteome</keyword>
<dbReference type="EMBL" id="VTPC01066291">
    <property type="protein sequence ID" value="KAF2889476.1"/>
    <property type="molecule type" value="Genomic_DNA"/>
</dbReference>
<dbReference type="AlphaFoldDB" id="A0A8K0CPS5"/>
<dbReference type="OrthoDB" id="6756381at2759"/>
<feature type="non-terminal residue" evidence="1">
    <location>
        <position position="1"/>
    </location>
</feature>
<evidence type="ECO:0000313" key="1">
    <source>
        <dbReference type="EMBL" id="KAF2889476.1"/>
    </source>
</evidence>
<sequence>MPKVPKRGYKKDREKENWAKVECGAKFAKRRFERTATICRHAKSQSHIQKMGVLHPRLDRQKTLPFRPTLTVSQKETDLKLAMFIAVHSGMNSADHLCEILQVDGKGSNLEKVKLHRTKCSNIIK</sequence>
<reference evidence="1" key="1">
    <citation type="submission" date="2019-08" db="EMBL/GenBank/DDBJ databases">
        <title>The genome of the North American firefly Photinus pyralis.</title>
        <authorList>
            <consortium name="Photinus pyralis genome working group"/>
            <person name="Fallon T.R."/>
            <person name="Sander Lower S.E."/>
            <person name="Weng J.-K."/>
        </authorList>
    </citation>
    <scope>NUCLEOTIDE SEQUENCE</scope>
    <source>
        <strain evidence="1">TRF0915ILg1</strain>
        <tissue evidence="1">Whole body</tissue>
    </source>
</reference>
<name>A0A8K0CPS5_IGNLU</name>
<proteinExistence type="predicted"/>
<dbReference type="Proteomes" id="UP000801492">
    <property type="component" value="Unassembled WGS sequence"/>
</dbReference>
<evidence type="ECO:0000313" key="2">
    <source>
        <dbReference type="Proteomes" id="UP000801492"/>
    </source>
</evidence>
<organism evidence="1 2">
    <name type="scientific">Ignelater luminosus</name>
    <name type="common">Cucubano</name>
    <name type="synonym">Pyrophorus luminosus</name>
    <dbReference type="NCBI Taxonomy" id="2038154"/>
    <lineage>
        <taxon>Eukaryota</taxon>
        <taxon>Metazoa</taxon>
        <taxon>Ecdysozoa</taxon>
        <taxon>Arthropoda</taxon>
        <taxon>Hexapoda</taxon>
        <taxon>Insecta</taxon>
        <taxon>Pterygota</taxon>
        <taxon>Neoptera</taxon>
        <taxon>Endopterygota</taxon>
        <taxon>Coleoptera</taxon>
        <taxon>Polyphaga</taxon>
        <taxon>Elateriformia</taxon>
        <taxon>Elateroidea</taxon>
        <taxon>Elateridae</taxon>
        <taxon>Agrypninae</taxon>
        <taxon>Pyrophorini</taxon>
        <taxon>Ignelater</taxon>
    </lineage>
</organism>